<keyword evidence="2" id="KW-1185">Reference proteome</keyword>
<reference evidence="1 2" key="1">
    <citation type="journal article" date="2010" name="Nature">
        <title>Perigord black truffle genome uncovers evolutionary origins and mechanisms of symbiosis.</title>
        <authorList>
            <person name="Martin F."/>
            <person name="Kohler A."/>
            <person name="Murat C."/>
            <person name="Balestrini R."/>
            <person name="Coutinho P.M."/>
            <person name="Jaillon O."/>
            <person name="Montanini B."/>
            <person name="Morin E."/>
            <person name="Noel B."/>
            <person name="Percudani R."/>
            <person name="Porcel B."/>
            <person name="Rubini A."/>
            <person name="Amicucci A."/>
            <person name="Amselem J."/>
            <person name="Anthouard V."/>
            <person name="Arcioni S."/>
            <person name="Artiguenave F."/>
            <person name="Aury J.M."/>
            <person name="Ballario P."/>
            <person name="Bolchi A."/>
            <person name="Brenna A."/>
            <person name="Brun A."/>
            <person name="Buee M."/>
            <person name="Cantarel B."/>
            <person name="Chevalier G."/>
            <person name="Couloux A."/>
            <person name="Da Silva C."/>
            <person name="Denoeud F."/>
            <person name="Duplessis S."/>
            <person name="Ghignone S."/>
            <person name="Hilselberger B."/>
            <person name="Iotti M."/>
            <person name="Marcais B."/>
            <person name="Mello A."/>
            <person name="Miranda M."/>
            <person name="Pacioni G."/>
            <person name="Quesneville H."/>
            <person name="Riccioni C."/>
            <person name="Ruotolo R."/>
            <person name="Splivallo R."/>
            <person name="Stocchi V."/>
            <person name="Tisserant E."/>
            <person name="Viscomi A.R."/>
            <person name="Zambonelli A."/>
            <person name="Zampieri E."/>
            <person name="Henrissat B."/>
            <person name="Lebrun M.H."/>
            <person name="Paolocci F."/>
            <person name="Bonfante P."/>
            <person name="Ottonello S."/>
            <person name="Wincker P."/>
        </authorList>
    </citation>
    <scope>NUCLEOTIDE SEQUENCE [LARGE SCALE GENOMIC DNA]</scope>
    <source>
        <strain evidence="1 2">Mel28</strain>
    </source>
</reference>
<proteinExistence type="predicted"/>
<evidence type="ECO:0000313" key="2">
    <source>
        <dbReference type="Proteomes" id="UP000006911"/>
    </source>
</evidence>
<dbReference type="EMBL" id="FN429987">
    <property type="protein sequence ID" value="CAZ79436.1"/>
    <property type="molecule type" value="Genomic_DNA"/>
</dbReference>
<dbReference type="eggNOG" id="ENOG502QR0D">
    <property type="taxonomic scope" value="Eukaryota"/>
</dbReference>
<dbReference type="InterPro" id="IPR043504">
    <property type="entry name" value="Peptidase_S1_PA_chymotrypsin"/>
</dbReference>
<accession>D5G4J3</accession>
<dbReference type="InterPro" id="IPR012985">
    <property type="entry name" value="Peptidase_S64_Ssy5"/>
</dbReference>
<dbReference type="Pfam" id="PF08192">
    <property type="entry name" value="Peptidase_S64"/>
    <property type="match status" value="1"/>
</dbReference>
<dbReference type="Gene3D" id="2.40.10.10">
    <property type="entry name" value="Trypsin-like serine proteases"/>
    <property type="match status" value="1"/>
</dbReference>
<evidence type="ECO:0000313" key="1">
    <source>
        <dbReference type="EMBL" id="CAZ79436.1"/>
    </source>
</evidence>
<dbReference type="RefSeq" id="XP_002842516.1">
    <property type="nucleotide sequence ID" value="XM_002842470.1"/>
</dbReference>
<dbReference type="SUPFAM" id="SSF50494">
    <property type="entry name" value="Trypsin-like serine proteases"/>
    <property type="match status" value="1"/>
</dbReference>
<gene>
    <name evidence="1" type="ORF">GSTUM_00004176001</name>
</gene>
<dbReference type="InParanoid" id="D5G4J3"/>
<dbReference type="STRING" id="656061.D5G4J3"/>
<protein>
    <submittedName>
        <fullName evidence="1">(Perigord truffle) hypothetical protein</fullName>
    </submittedName>
</protein>
<dbReference type="HOGENOM" id="CLU_1125219_0_0_1"/>
<dbReference type="Proteomes" id="UP000006911">
    <property type="component" value="Unassembled WGS sequence"/>
</dbReference>
<dbReference type="AlphaFoldDB" id="D5G4J3"/>
<sequence length="247" mass="27294">MARLDEIIPYTKYCPISRSVCKLKACEDEVDFLREKYTELPDNDGVELYDGSKIKLIGPDLGILVAKAEHRYPILQRHNEQLRSQGKREFAVKSAIIPSRLDWALFEACNTRMLGNRLTTSHIFRDEKVCGMGLLEPGATVWKTGRTTGQTKGKVNDVGVIIWKDGFTTEEVAVISSFSGSRSSLFADNGDSGALVFCMANSLEAVGLVVGGSESQVPCWVAVTPLWAILEDMKLMTGMDVKFCTEC</sequence>
<dbReference type="GeneID" id="9184068"/>
<dbReference type="KEGG" id="tml:GSTUM_00004176001"/>
<dbReference type="InterPro" id="IPR009003">
    <property type="entry name" value="Peptidase_S1_PA"/>
</dbReference>
<organism evidence="1 2">
    <name type="scientific">Tuber melanosporum (strain Mel28)</name>
    <name type="common">Perigord black truffle</name>
    <dbReference type="NCBI Taxonomy" id="656061"/>
    <lineage>
        <taxon>Eukaryota</taxon>
        <taxon>Fungi</taxon>
        <taxon>Dikarya</taxon>
        <taxon>Ascomycota</taxon>
        <taxon>Pezizomycotina</taxon>
        <taxon>Pezizomycetes</taxon>
        <taxon>Pezizales</taxon>
        <taxon>Tuberaceae</taxon>
        <taxon>Tuber</taxon>
    </lineage>
</organism>
<name>D5G4J3_TUBMM</name>